<dbReference type="Pfam" id="PF01425">
    <property type="entry name" value="Amidase"/>
    <property type="match status" value="1"/>
</dbReference>
<proteinExistence type="predicted"/>
<evidence type="ECO:0000313" key="2">
    <source>
        <dbReference type="EMBL" id="KEF55269.1"/>
    </source>
</evidence>
<dbReference type="Gene3D" id="3.90.1300.10">
    <property type="entry name" value="Amidase signature (AS) domain"/>
    <property type="match status" value="1"/>
</dbReference>
<name>A0A072P5C6_9EURO</name>
<dbReference type="Proteomes" id="UP000027920">
    <property type="component" value="Unassembled WGS sequence"/>
</dbReference>
<dbReference type="VEuPathDB" id="FungiDB:A1O9_08923"/>
<dbReference type="SUPFAM" id="SSF75304">
    <property type="entry name" value="Amidase signature (AS) enzymes"/>
    <property type="match status" value="1"/>
</dbReference>
<evidence type="ECO:0000259" key="1">
    <source>
        <dbReference type="Pfam" id="PF01425"/>
    </source>
</evidence>
<dbReference type="STRING" id="1182545.A0A072P5C6"/>
<dbReference type="EMBL" id="AMGV01000008">
    <property type="protein sequence ID" value="KEF55269.1"/>
    <property type="molecule type" value="Genomic_DNA"/>
</dbReference>
<dbReference type="AlphaFoldDB" id="A0A072P5C6"/>
<gene>
    <name evidence="2" type="ORF">A1O9_08923</name>
</gene>
<dbReference type="PANTHER" id="PTHR42678:SF37">
    <property type="entry name" value="AMIDASE C869.01-RELATED"/>
    <property type="match status" value="1"/>
</dbReference>
<accession>A0A072P5C6</accession>
<feature type="domain" description="Amidase" evidence="1">
    <location>
        <begin position="64"/>
        <end position="163"/>
    </location>
</feature>
<dbReference type="PANTHER" id="PTHR42678">
    <property type="entry name" value="AMIDASE"/>
    <property type="match status" value="1"/>
</dbReference>
<keyword evidence="3" id="KW-1185">Reference proteome</keyword>
<evidence type="ECO:0000313" key="3">
    <source>
        <dbReference type="Proteomes" id="UP000027920"/>
    </source>
</evidence>
<sequence length="163" mass="18012">MDSPADLDDEEDFVVVPDCQTQSQGDIPDAFHLPAFRGIDLFEISIDELERHFSSGSLTSWKYTRICLGRIQKINPYLECVIETSPDALEHARMLDEQRVKAHVEGPLHGVPVLVKDNMATADKMQTTAGSWALGCIVPKDAHTVKLLRKAGAVILGKSNLDE</sequence>
<dbReference type="OrthoDB" id="566138at2759"/>
<dbReference type="HOGENOM" id="CLU_129001_0_0_1"/>
<reference evidence="2 3" key="1">
    <citation type="submission" date="2013-03" db="EMBL/GenBank/DDBJ databases">
        <title>The Genome Sequence of Exophiala aquamarina CBS 119918.</title>
        <authorList>
            <consortium name="The Broad Institute Genomics Platform"/>
            <person name="Cuomo C."/>
            <person name="de Hoog S."/>
            <person name="Gorbushina A."/>
            <person name="Walker B."/>
            <person name="Young S.K."/>
            <person name="Zeng Q."/>
            <person name="Gargeya S."/>
            <person name="Fitzgerald M."/>
            <person name="Haas B."/>
            <person name="Abouelleil A."/>
            <person name="Allen A.W."/>
            <person name="Alvarado L."/>
            <person name="Arachchi H.M."/>
            <person name="Berlin A.M."/>
            <person name="Chapman S.B."/>
            <person name="Gainer-Dewar J."/>
            <person name="Goldberg J."/>
            <person name="Griggs A."/>
            <person name="Gujja S."/>
            <person name="Hansen M."/>
            <person name="Howarth C."/>
            <person name="Imamovic A."/>
            <person name="Ireland A."/>
            <person name="Larimer J."/>
            <person name="McCowan C."/>
            <person name="Murphy C."/>
            <person name="Pearson M."/>
            <person name="Poon T.W."/>
            <person name="Priest M."/>
            <person name="Roberts A."/>
            <person name="Saif S."/>
            <person name="Shea T."/>
            <person name="Sisk P."/>
            <person name="Sykes S."/>
            <person name="Wortman J."/>
            <person name="Nusbaum C."/>
            <person name="Birren B."/>
        </authorList>
    </citation>
    <scope>NUCLEOTIDE SEQUENCE [LARGE SCALE GENOMIC DNA]</scope>
    <source>
        <strain evidence="2 3">CBS 119918</strain>
    </source>
</reference>
<dbReference type="InterPro" id="IPR036928">
    <property type="entry name" value="AS_sf"/>
</dbReference>
<dbReference type="GeneID" id="25283833"/>
<dbReference type="InterPro" id="IPR023631">
    <property type="entry name" value="Amidase_dom"/>
</dbReference>
<dbReference type="RefSeq" id="XP_013257859.1">
    <property type="nucleotide sequence ID" value="XM_013402405.1"/>
</dbReference>
<comment type="caution">
    <text evidence="2">The sequence shown here is derived from an EMBL/GenBank/DDBJ whole genome shotgun (WGS) entry which is preliminary data.</text>
</comment>
<organism evidence="2 3">
    <name type="scientific">Exophiala aquamarina CBS 119918</name>
    <dbReference type="NCBI Taxonomy" id="1182545"/>
    <lineage>
        <taxon>Eukaryota</taxon>
        <taxon>Fungi</taxon>
        <taxon>Dikarya</taxon>
        <taxon>Ascomycota</taxon>
        <taxon>Pezizomycotina</taxon>
        <taxon>Eurotiomycetes</taxon>
        <taxon>Chaetothyriomycetidae</taxon>
        <taxon>Chaetothyriales</taxon>
        <taxon>Herpotrichiellaceae</taxon>
        <taxon>Exophiala</taxon>
    </lineage>
</organism>
<protein>
    <recommendedName>
        <fullName evidence="1">Amidase domain-containing protein</fullName>
    </recommendedName>
</protein>